<dbReference type="GO" id="GO:0005096">
    <property type="term" value="F:GTPase activator activity"/>
    <property type="evidence" value="ECO:0007669"/>
    <property type="project" value="UniProtKB-KW"/>
</dbReference>
<keyword evidence="1" id="KW-0343">GTPase activation</keyword>
<name>A0A813WI08_9BILA</name>
<gene>
    <name evidence="5" type="ORF">GPM918_LOCUS6420</name>
    <name evidence="6" type="ORF">SRO942_LOCUS6420</name>
</gene>
<dbReference type="Pfam" id="PF00620">
    <property type="entry name" value="RhoGAP"/>
    <property type="match status" value="1"/>
</dbReference>
<dbReference type="Pfam" id="PF22699">
    <property type="entry name" value="GMIP-like_FCH"/>
    <property type="match status" value="1"/>
</dbReference>
<dbReference type="Gene3D" id="1.20.1270.60">
    <property type="entry name" value="Arfaptin homology (AH) domain/BAR domain"/>
    <property type="match status" value="1"/>
</dbReference>
<evidence type="ECO:0000313" key="5">
    <source>
        <dbReference type="EMBL" id="CAF0857742.1"/>
    </source>
</evidence>
<keyword evidence="2" id="KW-0863">Zinc-finger</keyword>
<dbReference type="PANTHER" id="PTHR15228:SF25">
    <property type="entry name" value="F-BAR DOMAIN-CONTAINING PROTEIN"/>
    <property type="match status" value="1"/>
</dbReference>
<evidence type="ECO:0000259" key="4">
    <source>
        <dbReference type="PROSITE" id="PS50238"/>
    </source>
</evidence>
<accession>A0A813WI08</accession>
<dbReference type="InterPro" id="IPR027267">
    <property type="entry name" value="AH/BAR_dom_sf"/>
</dbReference>
<keyword evidence="2" id="KW-0479">Metal-binding</keyword>
<dbReference type="Proteomes" id="UP000663829">
    <property type="component" value="Unassembled WGS sequence"/>
</dbReference>
<dbReference type="InterPro" id="IPR000198">
    <property type="entry name" value="RhoGAP_dom"/>
</dbReference>
<dbReference type="OrthoDB" id="79452at2759"/>
<dbReference type="SMART" id="SM00324">
    <property type="entry name" value="RhoGAP"/>
    <property type="match status" value="1"/>
</dbReference>
<sequence>MTSTVLDDMNMFNDIISQFKVYVDEKEWNELPEQLNRLLSILRYIIETYRLIDSAAVLEYAAQLIDLFKDVNQTEYNDSQPFYTVIDQLALCFTAKMSECFATMENNHDMMSIQNSNTNQHHPNDETLMINILINYPNGVDIAQQHSHLLSKYLGNLIQYVDKRSNYELEYTKQIVNLIKDFKQINIEHKDYLPGINLLTNTFEHELINYNTMQSTWLILQTDKFVEKLTNWRNYHDSIRKTVNLQWEKILKQFQDSLNVMKKARAVYFDRQDEYDRCKETNNNQLFHSSSSSSSSSEHSKQIAANHLSIVSPSPLHLHRTVSSPPTLPANDDLKRREKDILEKDLRTKLYDSEMYLKSCLTDLNTKRSEVLNTKYDSITTLNKLIINTENVINHVLYDYFDMLYALYTQLPKPYESDILKFIDQNKQSYLVYLKNLPLSSSEHDYLHYENYISLPQSLIVGDEQIKSTQSYQECDEFVRQQKSKTIENNCTTAYLPSIVQQCCSAIEKMSGQYIKGIYRISSVKSKVDQLCRELRNGKLISENELINDYSPNVLANVIKKCLRELSSPLLLLGKDKSIDCYSLYKDFMSVAKELYTFNDSTNSNITSLVEKLEKIIHERLSDDARLTLHCLLKHLKYISSYEDENQMSTSNLGIIFGPTLFKTENLTEDDTISTLLDAPYQAKLVEFLIDNVEELYQNVDEQHKQVDSSNSQ</sequence>
<comment type="caution">
    <text evidence="5">The sequence shown here is derived from an EMBL/GenBank/DDBJ whole genome shotgun (WGS) entry which is preliminary data.</text>
</comment>
<evidence type="ECO:0000256" key="1">
    <source>
        <dbReference type="ARBA" id="ARBA00022468"/>
    </source>
</evidence>
<evidence type="ECO:0000256" key="3">
    <source>
        <dbReference type="ARBA" id="ARBA00023054"/>
    </source>
</evidence>
<dbReference type="InterPro" id="IPR057028">
    <property type="entry name" value="RHG29_45_N"/>
</dbReference>
<dbReference type="GO" id="GO:0007165">
    <property type="term" value="P:signal transduction"/>
    <property type="evidence" value="ECO:0007669"/>
    <property type="project" value="InterPro"/>
</dbReference>
<reference evidence="5" key="1">
    <citation type="submission" date="2021-02" db="EMBL/GenBank/DDBJ databases">
        <authorList>
            <person name="Nowell W R."/>
        </authorList>
    </citation>
    <scope>NUCLEOTIDE SEQUENCE</scope>
</reference>
<dbReference type="InterPro" id="IPR051025">
    <property type="entry name" value="RhoGAP"/>
</dbReference>
<dbReference type="EMBL" id="CAJOBC010000988">
    <property type="protein sequence ID" value="CAF3645440.1"/>
    <property type="molecule type" value="Genomic_DNA"/>
</dbReference>
<evidence type="ECO:0000256" key="2">
    <source>
        <dbReference type="ARBA" id="ARBA00022771"/>
    </source>
</evidence>
<dbReference type="AlphaFoldDB" id="A0A813WI08"/>
<dbReference type="Gene3D" id="1.10.555.10">
    <property type="entry name" value="Rho GTPase activation protein"/>
    <property type="match status" value="1"/>
</dbReference>
<dbReference type="GO" id="GO:0051056">
    <property type="term" value="P:regulation of small GTPase mediated signal transduction"/>
    <property type="evidence" value="ECO:0007669"/>
    <property type="project" value="UniProtKB-ARBA"/>
</dbReference>
<keyword evidence="3" id="KW-0175">Coiled coil</keyword>
<dbReference type="PANTHER" id="PTHR15228">
    <property type="entry name" value="SPERMATHECAL PHYSIOLOGY VARIANT"/>
    <property type="match status" value="1"/>
</dbReference>
<dbReference type="InterPro" id="IPR054713">
    <property type="entry name" value="GMIP/FCHO2-like_FCH"/>
</dbReference>
<dbReference type="EMBL" id="CAJNOQ010000988">
    <property type="protein sequence ID" value="CAF0857742.1"/>
    <property type="molecule type" value="Genomic_DNA"/>
</dbReference>
<evidence type="ECO:0000313" key="6">
    <source>
        <dbReference type="EMBL" id="CAF3645440.1"/>
    </source>
</evidence>
<evidence type="ECO:0000313" key="7">
    <source>
        <dbReference type="Proteomes" id="UP000663829"/>
    </source>
</evidence>
<dbReference type="SUPFAM" id="SSF103657">
    <property type="entry name" value="BAR/IMD domain-like"/>
    <property type="match status" value="1"/>
</dbReference>
<dbReference type="Pfam" id="PF24235">
    <property type="entry name" value="RHG29_45_N"/>
    <property type="match status" value="1"/>
</dbReference>
<keyword evidence="7" id="KW-1185">Reference proteome</keyword>
<dbReference type="PROSITE" id="PS50238">
    <property type="entry name" value="RHOGAP"/>
    <property type="match status" value="1"/>
</dbReference>
<dbReference type="InterPro" id="IPR008936">
    <property type="entry name" value="Rho_GTPase_activation_prot"/>
</dbReference>
<dbReference type="SUPFAM" id="SSF48350">
    <property type="entry name" value="GTPase activation domain, GAP"/>
    <property type="match status" value="1"/>
</dbReference>
<protein>
    <recommendedName>
        <fullName evidence="4">Rho-GAP domain-containing protein</fullName>
    </recommendedName>
</protein>
<dbReference type="GO" id="GO:0008270">
    <property type="term" value="F:zinc ion binding"/>
    <property type="evidence" value="ECO:0007669"/>
    <property type="project" value="UniProtKB-KW"/>
</dbReference>
<proteinExistence type="predicted"/>
<dbReference type="Proteomes" id="UP000681722">
    <property type="component" value="Unassembled WGS sequence"/>
</dbReference>
<keyword evidence="2" id="KW-0862">Zinc</keyword>
<feature type="domain" description="Rho-GAP" evidence="4">
    <location>
        <begin position="485"/>
        <end position="697"/>
    </location>
</feature>
<organism evidence="5 7">
    <name type="scientific">Didymodactylos carnosus</name>
    <dbReference type="NCBI Taxonomy" id="1234261"/>
    <lineage>
        <taxon>Eukaryota</taxon>
        <taxon>Metazoa</taxon>
        <taxon>Spiralia</taxon>
        <taxon>Gnathifera</taxon>
        <taxon>Rotifera</taxon>
        <taxon>Eurotatoria</taxon>
        <taxon>Bdelloidea</taxon>
        <taxon>Philodinida</taxon>
        <taxon>Philodinidae</taxon>
        <taxon>Didymodactylos</taxon>
    </lineage>
</organism>